<evidence type="ECO:0000259" key="3">
    <source>
        <dbReference type="PROSITE" id="PS51186"/>
    </source>
</evidence>
<comment type="caution">
    <text evidence="4">The sequence shown here is derived from an EMBL/GenBank/DDBJ whole genome shotgun (WGS) entry which is preliminary data.</text>
</comment>
<evidence type="ECO:0000256" key="1">
    <source>
        <dbReference type="ARBA" id="ARBA00022679"/>
    </source>
</evidence>
<name>A0A4U3MBJ1_9ACTN</name>
<evidence type="ECO:0000313" key="5">
    <source>
        <dbReference type="Proteomes" id="UP000308705"/>
    </source>
</evidence>
<keyword evidence="2" id="KW-0012">Acyltransferase</keyword>
<keyword evidence="1 4" id="KW-0808">Transferase</keyword>
<sequence length="274" mass="29748">MSFSPSAPDSSHPISMQAIRQYGANVAPPGLCMVPPMDQPEWWRLERRAARAWPAVDVEERDGWLLRHTPLVPRRRTNSALPLPGATPSIEAVERYYRDRGRAVCVQVSPAEAHTALDGALAARGYRRDVPTLILTAPTSAVAGEAGPVERVRDRARWPEVFGALDDRLTTVEVIMRIPEPVALFAATAGGALAGMGVVAVDDGYAGVFCMVTRPGHRRRGIASDVLAAGAAWAEGEGARCLYLQVEEDNPGARALYARRGFTLSHGYHYRISD</sequence>
<dbReference type="InterPro" id="IPR050832">
    <property type="entry name" value="Bact_Acetyltransf"/>
</dbReference>
<dbReference type="PANTHER" id="PTHR43877">
    <property type="entry name" value="AMINOALKYLPHOSPHONATE N-ACETYLTRANSFERASE-RELATED-RELATED"/>
    <property type="match status" value="1"/>
</dbReference>
<dbReference type="Pfam" id="PF24553">
    <property type="entry name" value="Rv0428c_C"/>
    <property type="match status" value="1"/>
</dbReference>
<keyword evidence="5" id="KW-1185">Reference proteome</keyword>
<proteinExistence type="predicted"/>
<dbReference type="InterPro" id="IPR056935">
    <property type="entry name" value="Rv0428c-like_C"/>
</dbReference>
<dbReference type="Proteomes" id="UP000308705">
    <property type="component" value="Unassembled WGS sequence"/>
</dbReference>
<dbReference type="Gene3D" id="3.40.630.30">
    <property type="match status" value="1"/>
</dbReference>
<reference evidence="4 5" key="1">
    <citation type="submission" date="2019-04" db="EMBL/GenBank/DDBJ databases">
        <title>Herbidospora sp. NEAU-GS14.nov., a novel actinomycete isolated from soil.</title>
        <authorList>
            <person name="Han L."/>
        </authorList>
    </citation>
    <scope>NUCLEOTIDE SEQUENCE [LARGE SCALE GENOMIC DNA]</scope>
    <source>
        <strain evidence="4 5">NEAU-GS14</strain>
    </source>
</reference>
<dbReference type="InterPro" id="IPR016181">
    <property type="entry name" value="Acyl_CoA_acyltransferase"/>
</dbReference>
<evidence type="ECO:0000313" key="4">
    <source>
        <dbReference type="EMBL" id="TKK86578.1"/>
    </source>
</evidence>
<dbReference type="GO" id="GO:0016747">
    <property type="term" value="F:acyltransferase activity, transferring groups other than amino-acyl groups"/>
    <property type="evidence" value="ECO:0007669"/>
    <property type="project" value="InterPro"/>
</dbReference>
<dbReference type="AlphaFoldDB" id="A0A4U3MBJ1"/>
<organism evidence="4 5">
    <name type="scientific">Herbidospora galbida</name>
    <dbReference type="NCBI Taxonomy" id="2575442"/>
    <lineage>
        <taxon>Bacteria</taxon>
        <taxon>Bacillati</taxon>
        <taxon>Actinomycetota</taxon>
        <taxon>Actinomycetes</taxon>
        <taxon>Streptosporangiales</taxon>
        <taxon>Streptosporangiaceae</taxon>
        <taxon>Herbidospora</taxon>
    </lineage>
</organism>
<dbReference type="EMBL" id="SZQA01000020">
    <property type="protein sequence ID" value="TKK86578.1"/>
    <property type="molecule type" value="Genomic_DNA"/>
</dbReference>
<protein>
    <submittedName>
        <fullName evidence="4">GNAT family N-acetyltransferase</fullName>
    </submittedName>
</protein>
<accession>A0A4U3MBJ1</accession>
<evidence type="ECO:0000256" key="2">
    <source>
        <dbReference type="ARBA" id="ARBA00023315"/>
    </source>
</evidence>
<dbReference type="InterPro" id="IPR000182">
    <property type="entry name" value="GNAT_dom"/>
</dbReference>
<feature type="domain" description="N-acetyltransferase" evidence="3">
    <location>
        <begin position="148"/>
        <end position="274"/>
    </location>
</feature>
<gene>
    <name evidence="4" type="ORF">FDA94_20975</name>
</gene>
<dbReference type="OrthoDB" id="5243104at2"/>
<dbReference type="PROSITE" id="PS51186">
    <property type="entry name" value="GNAT"/>
    <property type="match status" value="1"/>
</dbReference>
<dbReference type="SUPFAM" id="SSF55729">
    <property type="entry name" value="Acyl-CoA N-acyltransferases (Nat)"/>
    <property type="match status" value="1"/>
</dbReference>